<sequence>MITALALMEMESLNGINLFFLVAQERLEEAPYGTIEKKVYDGELVMHSRKKLLLLDLAQNDGFAIYNGLVLEK</sequence>
<dbReference type="EMBL" id="JAHWYN010000004">
    <property type="protein sequence ID" value="MBW4360025.1"/>
    <property type="molecule type" value="Genomic_DNA"/>
</dbReference>
<organism evidence="1 2">
    <name type="scientific">Flavobacterium taihuense</name>
    <dbReference type="NCBI Taxonomy" id="2857508"/>
    <lineage>
        <taxon>Bacteria</taxon>
        <taxon>Pseudomonadati</taxon>
        <taxon>Bacteroidota</taxon>
        <taxon>Flavobacteriia</taxon>
        <taxon>Flavobacteriales</taxon>
        <taxon>Flavobacteriaceae</taxon>
        <taxon>Flavobacterium</taxon>
    </lineage>
</organism>
<name>A0ABS6XTM0_9FLAO</name>
<gene>
    <name evidence="1" type="ORF">KZH69_05960</name>
</gene>
<comment type="caution">
    <text evidence="1">The sequence shown here is derived from an EMBL/GenBank/DDBJ whole genome shotgun (WGS) entry which is preliminary data.</text>
</comment>
<reference evidence="1 2" key="1">
    <citation type="submission" date="2021-07" db="EMBL/GenBank/DDBJ databases">
        <title>Flavobacterium sp. nov. isolated from sediment on the Taihu Lake.</title>
        <authorList>
            <person name="Qu J.-H."/>
        </authorList>
    </citation>
    <scope>NUCLEOTIDE SEQUENCE [LARGE SCALE GENOMIC DNA]</scope>
    <source>
        <strain evidence="1 2">NAS39</strain>
    </source>
</reference>
<evidence type="ECO:0000313" key="1">
    <source>
        <dbReference type="EMBL" id="MBW4360025.1"/>
    </source>
</evidence>
<keyword evidence="2" id="KW-1185">Reference proteome</keyword>
<dbReference type="RefSeq" id="WP_219316537.1">
    <property type="nucleotide sequence ID" value="NZ_JAHWYN010000004.1"/>
</dbReference>
<accession>A0ABS6XTM0</accession>
<proteinExistence type="predicted"/>
<dbReference type="Proteomes" id="UP000812031">
    <property type="component" value="Unassembled WGS sequence"/>
</dbReference>
<protein>
    <submittedName>
        <fullName evidence="1">Uncharacterized protein</fullName>
    </submittedName>
</protein>
<evidence type="ECO:0000313" key="2">
    <source>
        <dbReference type="Proteomes" id="UP000812031"/>
    </source>
</evidence>